<dbReference type="STRING" id="477690.SAMN05216474_0183"/>
<protein>
    <submittedName>
        <fullName evidence="4">Por secretion system C-terminal sorting domain-containing protein</fullName>
    </submittedName>
</protein>
<feature type="signal peptide" evidence="2">
    <location>
        <begin position="1"/>
        <end position="19"/>
    </location>
</feature>
<dbReference type="Proteomes" id="UP000236454">
    <property type="component" value="Unassembled WGS sequence"/>
</dbReference>
<dbReference type="InterPro" id="IPR026444">
    <property type="entry name" value="Secre_tail"/>
</dbReference>
<keyword evidence="1 2" id="KW-0732">Signal</keyword>
<accession>A0A1I6XH13</accession>
<dbReference type="InterPro" id="IPR025667">
    <property type="entry name" value="SprB_repeat"/>
</dbReference>
<dbReference type="Pfam" id="PF18962">
    <property type="entry name" value="Por_Secre_tail"/>
    <property type="match status" value="1"/>
</dbReference>
<evidence type="ECO:0000313" key="4">
    <source>
        <dbReference type="EMBL" id="SFT37393.1"/>
    </source>
</evidence>
<feature type="domain" description="Secretion system C-terminal sorting" evidence="3">
    <location>
        <begin position="541"/>
        <end position="603"/>
    </location>
</feature>
<dbReference type="OrthoDB" id="1391570at2"/>
<evidence type="ECO:0000256" key="2">
    <source>
        <dbReference type="SAM" id="SignalP"/>
    </source>
</evidence>
<organism evidence="4 5">
    <name type="scientific">Lishizhenia tianjinensis</name>
    <dbReference type="NCBI Taxonomy" id="477690"/>
    <lineage>
        <taxon>Bacteria</taxon>
        <taxon>Pseudomonadati</taxon>
        <taxon>Bacteroidota</taxon>
        <taxon>Flavobacteriia</taxon>
        <taxon>Flavobacteriales</taxon>
        <taxon>Crocinitomicaceae</taxon>
        <taxon>Lishizhenia</taxon>
    </lineage>
</organism>
<dbReference type="RefSeq" id="WP_090245290.1">
    <property type="nucleotide sequence ID" value="NZ_FPAS01000001.1"/>
</dbReference>
<proteinExistence type="predicted"/>
<dbReference type="AlphaFoldDB" id="A0A1I6XH13"/>
<sequence>MKKFTVTLALLAGTFMTYAQYTAIATTGYNEDIVAETTPAATTTSLSMDGSDFVFYSQAYGTASGSTKGLPDNLIVSSAGYSFELQSYTGNNALFLRNPNQPSGQTDTLEITSPANYSSLSVLCVSTEGQGLMSAQIIFSDGTSETTSGHIVKDWFNGTNYIMTNIDRVGRSTDNIANIFNNPRLYSVDIPVSCANETKSISKIVFTNQSTTNGRIYIMGLAGSGQLSVTLGNTFDLICNNGNDGFAEAVVTGGQAPYSYNWTNGPTTTTNTVNTLSAGAHKCIVTDNRGCQDSTAIFTLTEPAPISVTENATTCQGYPYVIGNNYYYNAGTYTTALTAANGCDSLVVTNLTVTPAPEYTENVSICAGSSYQIGNSTYTDAGTYTNTLYSSSFCDSVVITVLTVTPAPEYTQNVSICAGDSYNIGANSYTTAGTYTDTLSATTTCDSIVITTLTVADVIAEIDASSSTFSSVNQATNFTYQWLDCNNGNQAIAGETNATFNVTQNGSYALVVSNGTCTDTSECYIVDNVGIENNETSFIAISPNPTTGLVKISGNNIIKEAVVFTTQGKQVNTIIQEDIKSIDLTELPSGVYFVQLTSVDNQQHVIRLVKQ</sequence>
<dbReference type="Pfam" id="PF13573">
    <property type="entry name" value="SprB"/>
    <property type="match status" value="1"/>
</dbReference>
<keyword evidence="5" id="KW-1185">Reference proteome</keyword>
<name>A0A1I6XH13_9FLAO</name>
<dbReference type="EMBL" id="FPAS01000001">
    <property type="protein sequence ID" value="SFT37393.1"/>
    <property type="molecule type" value="Genomic_DNA"/>
</dbReference>
<feature type="chain" id="PRO_5014789871" evidence="2">
    <location>
        <begin position="20"/>
        <end position="611"/>
    </location>
</feature>
<gene>
    <name evidence="4" type="ORF">SAMN05216474_0183</name>
</gene>
<evidence type="ECO:0000256" key="1">
    <source>
        <dbReference type="ARBA" id="ARBA00022729"/>
    </source>
</evidence>
<evidence type="ECO:0000259" key="3">
    <source>
        <dbReference type="Pfam" id="PF18962"/>
    </source>
</evidence>
<reference evidence="4 5" key="1">
    <citation type="submission" date="2016-10" db="EMBL/GenBank/DDBJ databases">
        <authorList>
            <person name="de Groot N.N."/>
        </authorList>
    </citation>
    <scope>NUCLEOTIDE SEQUENCE [LARGE SCALE GENOMIC DNA]</scope>
    <source>
        <strain evidence="4 5">CGMCC 1.7005</strain>
    </source>
</reference>
<dbReference type="NCBIfam" id="TIGR04183">
    <property type="entry name" value="Por_Secre_tail"/>
    <property type="match status" value="1"/>
</dbReference>
<evidence type="ECO:0000313" key="5">
    <source>
        <dbReference type="Proteomes" id="UP000236454"/>
    </source>
</evidence>